<gene>
    <name evidence="1" type="ORF">LTRI10_LOCUS7978</name>
</gene>
<name>A0AAV2CW67_9ROSI</name>
<accession>A0AAV2CW67</accession>
<dbReference type="AlphaFoldDB" id="A0AAV2CW67"/>
<sequence length="104" mass="11761">MHQGPEVKETNGELEILEPALVPVHPLLNFSLDTKRRRRVEKWKTIPLEPKGEIDCVDFCEYQGWGAKLRQRLDHVGLVTLFSSNGNGAGRDGYLNTYTASHQS</sequence>
<reference evidence="1 2" key="1">
    <citation type="submission" date="2024-04" db="EMBL/GenBank/DDBJ databases">
        <authorList>
            <person name="Fracassetti M."/>
        </authorList>
    </citation>
    <scope>NUCLEOTIDE SEQUENCE [LARGE SCALE GENOMIC DNA]</scope>
</reference>
<dbReference type="Proteomes" id="UP001497516">
    <property type="component" value="Chromosome 10"/>
</dbReference>
<proteinExistence type="predicted"/>
<evidence type="ECO:0000313" key="2">
    <source>
        <dbReference type="Proteomes" id="UP001497516"/>
    </source>
</evidence>
<organism evidence="1 2">
    <name type="scientific">Linum trigynum</name>
    <dbReference type="NCBI Taxonomy" id="586398"/>
    <lineage>
        <taxon>Eukaryota</taxon>
        <taxon>Viridiplantae</taxon>
        <taxon>Streptophyta</taxon>
        <taxon>Embryophyta</taxon>
        <taxon>Tracheophyta</taxon>
        <taxon>Spermatophyta</taxon>
        <taxon>Magnoliopsida</taxon>
        <taxon>eudicotyledons</taxon>
        <taxon>Gunneridae</taxon>
        <taxon>Pentapetalae</taxon>
        <taxon>rosids</taxon>
        <taxon>fabids</taxon>
        <taxon>Malpighiales</taxon>
        <taxon>Linaceae</taxon>
        <taxon>Linum</taxon>
    </lineage>
</organism>
<dbReference type="EMBL" id="OZ034814">
    <property type="protein sequence ID" value="CAL1360544.1"/>
    <property type="molecule type" value="Genomic_DNA"/>
</dbReference>
<evidence type="ECO:0000313" key="1">
    <source>
        <dbReference type="EMBL" id="CAL1360544.1"/>
    </source>
</evidence>
<keyword evidence="2" id="KW-1185">Reference proteome</keyword>
<protein>
    <submittedName>
        <fullName evidence="1">Uncharacterized protein</fullName>
    </submittedName>
</protein>